<feature type="domain" description="BRCA2 OB1" evidence="2">
    <location>
        <begin position="641"/>
        <end position="761"/>
    </location>
</feature>
<dbReference type="AlphaFoldDB" id="A0A8H7Y4Z7"/>
<feature type="region of interest" description="Disordered" evidence="1">
    <location>
        <begin position="43"/>
        <end position="62"/>
    </location>
</feature>
<dbReference type="Gene3D" id="2.40.50.140">
    <property type="entry name" value="Nucleic acid-binding proteins"/>
    <property type="match status" value="3"/>
</dbReference>
<feature type="compositionally biased region" description="Pro residues" evidence="1">
    <location>
        <begin position="449"/>
        <end position="461"/>
    </location>
</feature>
<comment type="caution">
    <text evidence="3">The sequence shown here is derived from an EMBL/GenBank/DDBJ whole genome shotgun (WGS) entry which is preliminary data.</text>
</comment>
<protein>
    <recommendedName>
        <fullName evidence="2">BRCA2 OB1 domain-containing protein</fullName>
    </recommendedName>
</protein>
<dbReference type="InterPro" id="IPR012340">
    <property type="entry name" value="NA-bd_OB-fold"/>
</dbReference>
<dbReference type="PANTHER" id="PTHR11289:SF0">
    <property type="entry name" value="BREAST CANCER TYPE 2 SUSCEPTIBILITY PROTEIN"/>
    <property type="match status" value="1"/>
</dbReference>
<dbReference type="PANTHER" id="PTHR11289">
    <property type="entry name" value="BREAST CANCER TYPE 2 SUSCEPTIBILITY PROTEIN BRCA2"/>
    <property type="match status" value="1"/>
</dbReference>
<evidence type="ECO:0000313" key="3">
    <source>
        <dbReference type="EMBL" id="KAG5173696.1"/>
    </source>
</evidence>
<feature type="region of interest" description="Disordered" evidence="1">
    <location>
        <begin position="76"/>
        <end position="128"/>
    </location>
</feature>
<dbReference type="InterPro" id="IPR015525">
    <property type="entry name" value="BRCA2"/>
</dbReference>
<reference evidence="3" key="1">
    <citation type="submission" date="2021-02" db="EMBL/GenBank/DDBJ databases">
        <title>Psilocybe cubensis genome.</title>
        <authorList>
            <person name="Mckernan K.J."/>
            <person name="Crawford S."/>
            <person name="Trippe A."/>
            <person name="Kane L.T."/>
            <person name="Mclaughlin S."/>
        </authorList>
    </citation>
    <scope>NUCLEOTIDE SEQUENCE [LARGE SCALE GENOMIC DNA]</scope>
    <source>
        <strain evidence="3">MGC-MH-2018</strain>
    </source>
</reference>
<dbReference type="SUPFAM" id="SSF81872">
    <property type="entry name" value="BRCA2 helical domain"/>
    <property type="match status" value="1"/>
</dbReference>
<dbReference type="GO" id="GO:0006355">
    <property type="term" value="P:regulation of DNA-templated transcription"/>
    <property type="evidence" value="ECO:0007669"/>
    <property type="project" value="TreeGrafter"/>
</dbReference>
<dbReference type="InterPro" id="IPR036315">
    <property type="entry name" value="BRCA2_hlx_sf"/>
</dbReference>
<feature type="compositionally biased region" description="Polar residues" evidence="1">
    <location>
        <begin position="79"/>
        <end position="100"/>
    </location>
</feature>
<evidence type="ECO:0000259" key="2">
    <source>
        <dbReference type="Pfam" id="PF09103"/>
    </source>
</evidence>
<accession>A0A8H7Y4Z7</accession>
<gene>
    <name evidence="3" type="ORF">JR316_000353</name>
</gene>
<organism evidence="3">
    <name type="scientific">Psilocybe cubensis</name>
    <name type="common">Psychedelic mushroom</name>
    <name type="synonym">Stropharia cubensis</name>
    <dbReference type="NCBI Taxonomy" id="181762"/>
    <lineage>
        <taxon>Eukaryota</taxon>
        <taxon>Fungi</taxon>
        <taxon>Dikarya</taxon>
        <taxon>Basidiomycota</taxon>
        <taxon>Agaricomycotina</taxon>
        <taxon>Agaricomycetes</taxon>
        <taxon>Agaricomycetidae</taxon>
        <taxon>Agaricales</taxon>
        <taxon>Agaricineae</taxon>
        <taxon>Strophariaceae</taxon>
        <taxon>Psilocybe</taxon>
    </lineage>
</organism>
<name>A0A8H7Y4Z7_PSICU</name>
<feature type="region of interest" description="Disordered" evidence="1">
    <location>
        <begin position="294"/>
        <end position="378"/>
    </location>
</feature>
<feature type="region of interest" description="Disordered" evidence="1">
    <location>
        <begin position="142"/>
        <end position="167"/>
    </location>
</feature>
<feature type="compositionally biased region" description="Basic and acidic residues" evidence="1">
    <location>
        <begin position="142"/>
        <end position="152"/>
    </location>
</feature>
<feature type="compositionally biased region" description="Low complexity" evidence="1">
    <location>
        <begin position="431"/>
        <end position="448"/>
    </location>
</feature>
<dbReference type="GO" id="GO:0000724">
    <property type="term" value="P:double-strand break repair via homologous recombination"/>
    <property type="evidence" value="ECO:0007669"/>
    <property type="project" value="InterPro"/>
</dbReference>
<proteinExistence type="predicted"/>
<feature type="compositionally biased region" description="Polar residues" evidence="1">
    <location>
        <begin position="335"/>
        <end position="352"/>
    </location>
</feature>
<feature type="region of interest" description="Disordered" evidence="1">
    <location>
        <begin position="412"/>
        <end position="465"/>
    </location>
</feature>
<dbReference type="SUPFAM" id="SSF50249">
    <property type="entry name" value="Nucleic acid-binding proteins"/>
    <property type="match status" value="2"/>
</dbReference>
<dbReference type="EMBL" id="JAFIQS010000001">
    <property type="protein sequence ID" value="KAG5173696.1"/>
    <property type="molecule type" value="Genomic_DNA"/>
</dbReference>
<dbReference type="CDD" id="cd04493">
    <property type="entry name" value="BRCA2DBD_OB1"/>
    <property type="match status" value="1"/>
</dbReference>
<dbReference type="InterPro" id="IPR015187">
    <property type="entry name" value="BRCA2_OB_1"/>
</dbReference>
<dbReference type="Pfam" id="PF09103">
    <property type="entry name" value="BRCA-2_OB1"/>
    <property type="match status" value="1"/>
</dbReference>
<evidence type="ECO:0000256" key="1">
    <source>
        <dbReference type="SAM" id="MobiDB-lite"/>
    </source>
</evidence>
<feature type="region of interest" description="Disordered" evidence="1">
    <location>
        <begin position="1"/>
        <end position="28"/>
    </location>
</feature>
<sequence>MTKEVSGSPERKRQRLSSPTYDDQVEGFTQEDLAAFDEIELRLSQPTNSSRPPVAHLNFDEHENFETPSVSRIKRNLDWHSSQPNESTSFPGFTSANAIDSNLRDDPENPFTIGSSKTTKERSMSAFTPPLLGFASASKLLEESRHFERSPSPEEPPPEPNYDGWFKPAPIGAPMGFQTAAFASTASAIPAFRKASTIANTVDAPSSQPPREDSDMDSWFKSAPANMPLPGFTSASGLPGFKKPSINTKGGGVILPSKEALAKAKALLESWDNEENMEINMPVNNENDHAIEKPHIFPGLKPASVDESLQSPQRKAFSSVINTPKPPVTPGSGFTRASLSAVQPKNTSSPSLQHRPGAFKPPSFNAPRPSPIVNSPLNPNRMAPSLGFTSAAAQHGHPLSLPPIVASRAVNGTPSSFTTPLRDKAPPRIRTTPAPFKTPFKPGMGPGRPARPAPVQTPKPSTPQQRHLVGNIAPAAKEPVNRTINERLSSNLPRKTFFNLTAGSNRNSLANSGLYPQRYNIQDLEYFGVNHTTLAQITPDTAIYYTFHTTEATPPPNTPSTPKTLLDPAAALKELLDRGCTLATKPWVDNHWCLILWKLAGMVMLDPEKEAHPDTTRWRWAEVIRQLLYRYERELNGGTRPPLRKIANQDAPPAFPLVLCVSNIFWSPPGMTEDGLPIEPHPELEVTDGWYRLRAQVDAPMARAVRKGVLCVGRKIGVAGAKLETERKEPMEILDAYNSTKLVFAGNSSHLMPWHAKLGFMRGPCISTLHSLTPDGGIVTALDFVITQVHAIAFIEMFEGEDGKKYQEGPWKEAEESRLNEQWKKKYEMEAAKLRAVYEKKTVRYQGYIDRLERKAGGGFNPGEDDYAPDNIDSLYDELEYPDSAVAVIARISSREAGWLARYIRKQIEEGHERIAEEIEKELMTICPPRDVRSFRVLIVQDARTIRRPANRKAMLTVWNILGITLEEGSQAGDFQVGQRFLATNLVPTSASAWMDCEPGSEVYLCTTRNTRWTKIKGTGAVPS</sequence>